<keyword evidence="12" id="KW-0411">Iron-sulfur</keyword>
<evidence type="ECO:0000256" key="14">
    <source>
        <dbReference type="ARBA" id="ARBA00034078"/>
    </source>
</evidence>
<dbReference type="FunFam" id="1.10.1060.10:FF:000003">
    <property type="entry name" value="Succinate dehydrogenase iron-sulfur subunit"/>
    <property type="match status" value="1"/>
</dbReference>
<dbReference type="GO" id="GO:0051537">
    <property type="term" value="F:2 iron, 2 sulfur cluster binding"/>
    <property type="evidence" value="ECO:0007669"/>
    <property type="project" value="UniProtKB-KW"/>
</dbReference>
<protein>
    <recommendedName>
        <fullName evidence="5">succinate dehydrogenase</fullName>
        <ecNumber evidence="5">1.3.5.1</ecNumber>
    </recommendedName>
</protein>
<dbReference type="InterPro" id="IPR017896">
    <property type="entry name" value="4Fe4S_Fe-S-bd"/>
</dbReference>
<evidence type="ECO:0000256" key="6">
    <source>
        <dbReference type="ARBA" id="ARBA00022485"/>
    </source>
</evidence>
<dbReference type="Pfam" id="PF13183">
    <property type="entry name" value="Fer4_8"/>
    <property type="match status" value="1"/>
</dbReference>
<dbReference type="InterPro" id="IPR006058">
    <property type="entry name" value="2Fe2S_fd_BS"/>
</dbReference>
<comment type="cofactor">
    <cofactor evidence="14">
        <name>[2Fe-2S] cluster</name>
        <dbReference type="ChEBI" id="CHEBI:190135"/>
    </cofactor>
</comment>
<dbReference type="GO" id="GO:0051539">
    <property type="term" value="F:4 iron, 4 sulfur cluster binding"/>
    <property type="evidence" value="ECO:0007669"/>
    <property type="project" value="UniProtKB-KW"/>
</dbReference>
<accession>A0A381Y3E7</accession>
<evidence type="ECO:0000256" key="1">
    <source>
        <dbReference type="ARBA" id="ARBA00001927"/>
    </source>
</evidence>
<evidence type="ECO:0000256" key="9">
    <source>
        <dbReference type="ARBA" id="ARBA00022723"/>
    </source>
</evidence>
<evidence type="ECO:0000256" key="11">
    <source>
        <dbReference type="ARBA" id="ARBA00023004"/>
    </source>
</evidence>
<dbReference type="InterPro" id="IPR004489">
    <property type="entry name" value="Succ_DH/fum_Rdtase_Fe-S"/>
</dbReference>
<dbReference type="InterPro" id="IPR009051">
    <property type="entry name" value="Helical_ferredxn"/>
</dbReference>
<keyword evidence="7" id="KW-0816">Tricarboxylic acid cycle</keyword>
<dbReference type="InterPro" id="IPR025192">
    <property type="entry name" value="Succ_DH/fum_Rdtase_N"/>
</dbReference>
<dbReference type="SUPFAM" id="SSF46548">
    <property type="entry name" value="alpha-helical ferredoxin"/>
    <property type="match status" value="1"/>
</dbReference>
<evidence type="ECO:0000256" key="2">
    <source>
        <dbReference type="ARBA" id="ARBA00001966"/>
    </source>
</evidence>
<organism evidence="17">
    <name type="scientific">marine metagenome</name>
    <dbReference type="NCBI Taxonomy" id="408172"/>
    <lineage>
        <taxon>unclassified sequences</taxon>
        <taxon>metagenomes</taxon>
        <taxon>ecological metagenomes</taxon>
    </lineage>
</organism>
<dbReference type="InterPro" id="IPR001041">
    <property type="entry name" value="2Fe-2S_ferredoxin-type"/>
</dbReference>
<comment type="cofactor">
    <cofactor evidence="2">
        <name>[4Fe-4S] cluster</name>
        <dbReference type="ChEBI" id="CHEBI:49883"/>
    </cofactor>
</comment>
<keyword evidence="6" id="KW-0004">4Fe-4S</keyword>
<dbReference type="NCBIfam" id="TIGR00384">
    <property type="entry name" value="dhsB"/>
    <property type="match status" value="1"/>
</dbReference>
<sequence>MEVKFSVRRYDPESTNAVSHFQEYQLEMDDASTVLDGLIRIREEIDGTLSLRCSCRSAICGSCAMRINGQAGLACNTKIMDVIPENDSPISIEPAGNLPLIKDLIVDFQPFWSKVEAVEPWLQPEGEVPESEYIAPNEDMLHLAGVMACIMCGACVSDCTVLEVDDRFLGPAALAKAYRFVGDPRDDSDDHRLGRLNEYGGMWDCTRCMQCVEVCPKDVAPMDRIMSLRDKAMEAGFTNTNGARHATAFSDSLRHSGWLDELRLPIKSFGLFNLKAMIALIPTGIRAQMNGKRPPIFHKSIPGAENIRKIFDKVENKK</sequence>
<dbReference type="PANTHER" id="PTHR11921">
    <property type="entry name" value="SUCCINATE DEHYDROGENASE IRON-SULFUR PROTEIN"/>
    <property type="match status" value="1"/>
</dbReference>
<comment type="cofactor">
    <cofactor evidence="1">
        <name>[3Fe-4S] cluster</name>
        <dbReference type="ChEBI" id="CHEBI:21137"/>
    </cofactor>
</comment>
<dbReference type="NCBIfam" id="NF004616">
    <property type="entry name" value="PRK05950.1"/>
    <property type="match status" value="1"/>
</dbReference>
<dbReference type="GO" id="GO:0022904">
    <property type="term" value="P:respiratory electron transport chain"/>
    <property type="evidence" value="ECO:0007669"/>
    <property type="project" value="TreeGrafter"/>
</dbReference>
<dbReference type="GO" id="GO:0046872">
    <property type="term" value="F:metal ion binding"/>
    <property type="evidence" value="ECO:0007669"/>
    <property type="project" value="UniProtKB-KW"/>
</dbReference>
<comment type="similarity">
    <text evidence="4">Belongs to the succinate dehydrogenase/fumarate reductase iron-sulfur protein family.</text>
</comment>
<dbReference type="GO" id="GO:0006099">
    <property type="term" value="P:tricarboxylic acid cycle"/>
    <property type="evidence" value="ECO:0007669"/>
    <property type="project" value="UniProtKB-KW"/>
</dbReference>
<evidence type="ECO:0000256" key="8">
    <source>
        <dbReference type="ARBA" id="ARBA00022714"/>
    </source>
</evidence>
<dbReference type="InterPro" id="IPR036010">
    <property type="entry name" value="2Fe-2S_ferredoxin-like_sf"/>
</dbReference>
<proteinExistence type="inferred from homology"/>
<keyword evidence="13" id="KW-0003">3Fe-4S</keyword>
<dbReference type="GO" id="GO:0008177">
    <property type="term" value="F:succinate dehydrogenase (quinone) activity"/>
    <property type="evidence" value="ECO:0007669"/>
    <property type="project" value="UniProtKB-EC"/>
</dbReference>
<keyword evidence="9" id="KW-0479">Metal-binding</keyword>
<dbReference type="InterPro" id="IPR050573">
    <property type="entry name" value="SDH/FRD_Iron-Sulfur"/>
</dbReference>
<keyword evidence="8" id="KW-0001">2Fe-2S</keyword>
<dbReference type="PROSITE" id="PS51379">
    <property type="entry name" value="4FE4S_FER_2"/>
    <property type="match status" value="1"/>
</dbReference>
<dbReference type="PROSITE" id="PS51085">
    <property type="entry name" value="2FE2S_FER_2"/>
    <property type="match status" value="1"/>
</dbReference>
<dbReference type="SUPFAM" id="SSF54292">
    <property type="entry name" value="2Fe-2S ferredoxin-like"/>
    <property type="match status" value="1"/>
</dbReference>
<evidence type="ECO:0000259" key="15">
    <source>
        <dbReference type="PROSITE" id="PS51085"/>
    </source>
</evidence>
<dbReference type="PANTHER" id="PTHR11921:SF29">
    <property type="entry name" value="SUCCINATE DEHYDROGENASE [UBIQUINONE] IRON-SULFUR SUBUNIT, MITOCHONDRIAL"/>
    <property type="match status" value="1"/>
</dbReference>
<gene>
    <name evidence="17" type="ORF">METZ01_LOCUS124309</name>
</gene>
<feature type="domain" description="2Fe-2S ferredoxin-type" evidence="15">
    <location>
        <begin position="1"/>
        <end position="96"/>
    </location>
</feature>
<evidence type="ECO:0000259" key="16">
    <source>
        <dbReference type="PROSITE" id="PS51379"/>
    </source>
</evidence>
<keyword evidence="10" id="KW-0560">Oxidoreductase</keyword>
<dbReference type="EC" id="1.3.5.1" evidence="5"/>
<evidence type="ECO:0000256" key="10">
    <source>
        <dbReference type="ARBA" id="ARBA00023002"/>
    </source>
</evidence>
<name>A0A381Y3E7_9ZZZZ</name>
<evidence type="ECO:0000256" key="3">
    <source>
        <dbReference type="ARBA" id="ARBA00005163"/>
    </source>
</evidence>
<dbReference type="PROSITE" id="PS00197">
    <property type="entry name" value="2FE2S_FER_1"/>
    <property type="match status" value="1"/>
</dbReference>
<evidence type="ECO:0000256" key="7">
    <source>
        <dbReference type="ARBA" id="ARBA00022532"/>
    </source>
</evidence>
<evidence type="ECO:0000256" key="5">
    <source>
        <dbReference type="ARBA" id="ARBA00012792"/>
    </source>
</evidence>
<comment type="pathway">
    <text evidence="3">Carbohydrate metabolism; tricarboxylic acid cycle.</text>
</comment>
<dbReference type="InterPro" id="IPR012675">
    <property type="entry name" value="Beta-grasp_dom_sf"/>
</dbReference>
<dbReference type="Gene3D" id="3.10.20.30">
    <property type="match status" value="1"/>
</dbReference>
<reference evidence="17" key="1">
    <citation type="submission" date="2018-05" db="EMBL/GenBank/DDBJ databases">
        <authorList>
            <person name="Lanie J.A."/>
            <person name="Ng W.-L."/>
            <person name="Kazmierczak K.M."/>
            <person name="Andrzejewski T.M."/>
            <person name="Davidsen T.M."/>
            <person name="Wayne K.J."/>
            <person name="Tettelin H."/>
            <person name="Glass J.I."/>
            <person name="Rusch D."/>
            <person name="Podicherti R."/>
            <person name="Tsui H.-C.T."/>
            <person name="Winkler M.E."/>
        </authorList>
    </citation>
    <scope>NUCLEOTIDE SEQUENCE</scope>
</reference>
<dbReference type="InterPro" id="IPR017900">
    <property type="entry name" value="4Fe4S_Fe_S_CS"/>
</dbReference>
<dbReference type="Gene3D" id="1.10.1060.10">
    <property type="entry name" value="Alpha-helical ferredoxin"/>
    <property type="match status" value="1"/>
</dbReference>
<keyword evidence="11" id="KW-0408">Iron</keyword>
<feature type="domain" description="4Fe-4S ferredoxin-type" evidence="16">
    <location>
        <begin position="205"/>
        <end position="225"/>
    </location>
</feature>
<dbReference type="Pfam" id="PF13085">
    <property type="entry name" value="Fer2_3"/>
    <property type="match status" value="1"/>
</dbReference>
<dbReference type="AlphaFoldDB" id="A0A381Y3E7"/>
<dbReference type="PROSITE" id="PS00198">
    <property type="entry name" value="4FE4S_FER_1"/>
    <property type="match status" value="1"/>
</dbReference>
<evidence type="ECO:0000256" key="12">
    <source>
        <dbReference type="ARBA" id="ARBA00023014"/>
    </source>
</evidence>
<dbReference type="GO" id="GO:0009055">
    <property type="term" value="F:electron transfer activity"/>
    <property type="evidence" value="ECO:0007669"/>
    <property type="project" value="InterPro"/>
</dbReference>
<dbReference type="EMBL" id="UINC01017284">
    <property type="protein sequence ID" value="SVA71455.1"/>
    <property type="molecule type" value="Genomic_DNA"/>
</dbReference>
<dbReference type="GO" id="GO:0051538">
    <property type="term" value="F:3 iron, 4 sulfur cluster binding"/>
    <property type="evidence" value="ECO:0007669"/>
    <property type="project" value="UniProtKB-KW"/>
</dbReference>
<evidence type="ECO:0000313" key="17">
    <source>
        <dbReference type="EMBL" id="SVA71455.1"/>
    </source>
</evidence>
<evidence type="ECO:0000256" key="4">
    <source>
        <dbReference type="ARBA" id="ARBA00009433"/>
    </source>
</evidence>
<evidence type="ECO:0000256" key="13">
    <source>
        <dbReference type="ARBA" id="ARBA00023291"/>
    </source>
</evidence>